<dbReference type="EMBL" id="JAGDYP010000008">
    <property type="protein sequence ID" value="MBO1884861.1"/>
    <property type="molecule type" value="Genomic_DNA"/>
</dbReference>
<name>A0ABS3PZU8_9FLAO</name>
<comment type="caution">
    <text evidence="1">The sequence shown here is derived from an EMBL/GenBank/DDBJ whole genome shotgun (WGS) entry which is preliminary data.</text>
</comment>
<evidence type="ECO:0000313" key="1">
    <source>
        <dbReference type="EMBL" id="MBO1884861.1"/>
    </source>
</evidence>
<keyword evidence="2" id="KW-1185">Reference proteome</keyword>
<evidence type="ECO:0008006" key="3">
    <source>
        <dbReference type="Google" id="ProtNLM"/>
    </source>
</evidence>
<sequence length="151" mass="17751">MKANDIRKEWLFKELKKSPLRGYNDLLVAYSDKFKRSERTFVRDWKQVQKRLQEWQRTINEALQNEEVERGVQEAKSDIISRVETLRLLADIARGKPYDTDGGRVYPTFSDQLRAIDTLARLEGWNAPTKQEVKGDFSVSEVKIVWEESTE</sequence>
<evidence type="ECO:0000313" key="2">
    <source>
        <dbReference type="Proteomes" id="UP000681610"/>
    </source>
</evidence>
<reference evidence="1 2" key="1">
    <citation type="submission" date="2021-03" db="EMBL/GenBank/DDBJ databases">
        <title>Isolation and description of Capnocytophaga bilenii sp. nov., a novel Capnocytophaga species, isolated from a gingivitis subject.</title>
        <authorList>
            <person name="Antezack A."/>
            <person name="Monnet-Corti V."/>
            <person name="La Scola B."/>
        </authorList>
    </citation>
    <scope>NUCLEOTIDE SEQUENCE [LARGE SCALE GENOMIC DNA]</scope>
    <source>
        <strain evidence="1 2">Marseille-Q4570</strain>
    </source>
</reference>
<gene>
    <name evidence="1" type="ORF">J4N46_10665</name>
</gene>
<organism evidence="1 2">
    <name type="scientific">Capnocytophaga bilenii</name>
    <dbReference type="NCBI Taxonomy" id="2819369"/>
    <lineage>
        <taxon>Bacteria</taxon>
        <taxon>Pseudomonadati</taxon>
        <taxon>Bacteroidota</taxon>
        <taxon>Flavobacteriia</taxon>
        <taxon>Flavobacteriales</taxon>
        <taxon>Flavobacteriaceae</taxon>
        <taxon>Capnocytophaga</taxon>
    </lineage>
</organism>
<dbReference type="RefSeq" id="WP_208059275.1">
    <property type="nucleotide sequence ID" value="NZ_JAGDYP010000008.1"/>
</dbReference>
<proteinExistence type="predicted"/>
<accession>A0ABS3PZU8</accession>
<protein>
    <recommendedName>
        <fullName evidence="3">Terminase</fullName>
    </recommendedName>
</protein>
<dbReference type="Proteomes" id="UP000681610">
    <property type="component" value="Unassembled WGS sequence"/>
</dbReference>